<protein>
    <submittedName>
        <fullName evidence="1">Type II secretion system protein</fullName>
    </submittedName>
</protein>
<evidence type="ECO:0000313" key="2">
    <source>
        <dbReference type="Proteomes" id="UP000473699"/>
    </source>
</evidence>
<comment type="caution">
    <text evidence="1">The sequence shown here is derived from an EMBL/GenBank/DDBJ whole genome shotgun (WGS) entry which is preliminary data.</text>
</comment>
<reference evidence="1 2" key="1">
    <citation type="submission" date="2019-08" db="EMBL/GenBank/DDBJ databases">
        <title>In-depth cultivation of the pig gut microbiome towards novel bacterial diversity and tailored functional studies.</title>
        <authorList>
            <person name="Wylensek D."/>
            <person name="Hitch T.C.A."/>
            <person name="Clavel T."/>
        </authorList>
    </citation>
    <scope>NUCLEOTIDE SEQUENCE [LARGE SCALE GENOMIC DNA]</scope>
    <source>
        <strain evidence="1 2">SM-530-WT-4B</strain>
    </source>
</reference>
<dbReference type="Proteomes" id="UP000473699">
    <property type="component" value="Unassembled WGS sequence"/>
</dbReference>
<organism evidence="1 2">
    <name type="scientific">Pyramidobacter porci</name>
    <dbReference type="NCBI Taxonomy" id="2605789"/>
    <lineage>
        <taxon>Bacteria</taxon>
        <taxon>Thermotogati</taxon>
        <taxon>Synergistota</taxon>
        <taxon>Synergistia</taxon>
        <taxon>Synergistales</taxon>
        <taxon>Dethiosulfovibrionaceae</taxon>
        <taxon>Pyramidobacter</taxon>
    </lineage>
</organism>
<gene>
    <name evidence="1" type="ORF">FYJ74_04270</name>
</gene>
<evidence type="ECO:0000313" key="1">
    <source>
        <dbReference type="EMBL" id="MST55254.1"/>
    </source>
</evidence>
<proteinExistence type="predicted"/>
<keyword evidence="2" id="KW-1185">Reference proteome</keyword>
<sequence length="115" mass="12647">MKKGFLLVECLIAAALAAVFLPLLASTFTENLHAAVELRRRQEGWRGALSCVEEVEAWGKVPSPEKLLENFSSGFASFDVSVDLSPSAEGSVCTVLVTWPGRGEKREVRLSRRIR</sequence>
<dbReference type="AlphaFoldDB" id="A0A6L5YAD7"/>
<accession>A0A6L5YAD7</accession>
<name>A0A6L5YAD7_9BACT</name>
<dbReference type="RefSeq" id="WP_154528351.1">
    <property type="nucleotide sequence ID" value="NZ_VUNH01000003.1"/>
</dbReference>
<dbReference type="EMBL" id="VUNH01000003">
    <property type="protein sequence ID" value="MST55254.1"/>
    <property type="molecule type" value="Genomic_DNA"/>
</dbReference>